<protein>
    <submittedName>
        <fullName evidence="6">RERE</fullName>
    </submittedName>
</protein>
<dbReference type="EMBL" id="CP092868">
    <property type="protein sequence ID" value="UYV68747.1"/>
    <property type="molecule type" value="Genomic_DNA"/>
</dbReference>
<evidence type="ECO:0000256" key="3">
    <source>
        <dbReference type="ARBA" id="ARBA00023163"/>
    </source>
</evidence>
<gene>
    <name evidence="6" type="ORF">LAZ67_6000653</name>
</gene>
<keyword evidence="4" id="KW-0539">Nucleus</keyword>
<comment type="subcellular location">
    <subcellularLocation>
        <location evidence="1">Nucleus</location>
    </subcellularLocation>
</comment>
<sequence length="110" mass="12659">MEGTRERLFQREGGGCHIYHYQDIFSAGRDFGPPGQDTFFYILGYNPETRRLASTQGEIRVGPSHQARLPDFRPHVAPRDMPERCEALEELKWTPGVADCDLMMYLRAAR</sequence>
<keyword evidence="2" id="KW-0805">Transcription regulation</keyword>
<reference evidence="6 7" key="1">
    <citation type="submission" date="2022-01" db="EMBL/GenBank/DDBJ databases">
        <title>A chromosomal length assembly of Cordylochernes scorpioides.</title>
        <authorList>
            <person name="Zeh D."/>
            <person name="Zeh J."/>
        </authorList>
    </citation>
    <scope>NUCLEOTIDE SEQUENCE [LARGE SCALE GENOMIC DNA]</scope>
    <source>
        <strain evidence="6">IN4F17</strain>
        <tissue evidence="6">Whole Body</tissue>
    </source>
</reference>
<name>A0ABY6KLS8_9ARAC</name>
<evidence type="ECO:0000313" key="7">
    <source>
        <dbReference type="Proteomes" id="UP001235939"/>
    </source>
</evidence>
<evidence type="ECO:0000259" key="5">
    <source>
        <dbReference type="PROSITE" id="PS51156"/>
    </source>
</evidence>
<dbReference type="Gene3D" id="4.10.1240.50">
    <property type="match status" value="1"/>
</dbReference>
<dbReference type="SMART" id="SM01189">
    <property type="entry name" value="ELM2"/>
    <property type="match status" value="1"/>
</dbReference>
<organism evidence="6 7">
    <name type="scientific">Cordylochernes scorpioides</name>
    <dbReference type="NCBI Taxonomy" id="51811"/>
    <lineage>
        <taxon>Eukaryota</taxon>
        <taxon>Metazoa</taxon>
        <taxon>Ecdysozoa</taxon>
        <taxon>Arthropoda</taxon>
        <taxon>Chelicerata</taxon>
        <taxon>Arachnida</taxon>
        <taxon>Pseudoscorpiones</taxon>
        <taxon>Cheliferoidea</taxon>
        <taxon>Chernetidae</taxon>
        <taxon>Cordylochernes</taxon>
    </lineage>
</organism>
<accession>A0ABY6KLS8</accession>
<evidence type="ECO:0000256" key="1">
    <source>
        <dbReference type="ARBA" id="ARBA00004123"/>
    </source>
</evidence>
<dbReference type="Pfam" id="PF01448">
    <property type="entry name" value="ELM2"/>
    <property type="match status" value="1"/>
</dbReference>
<dbReference type="InterPro" id="IPR000949">
    <property type="entry name" value="ELM2_dom"/>
</dbReference>
<proteinExistence type="predicted"/>
<keyword evidence="3" id="KW-0804">Transcription</keyword>
<dbReference type="PANTHER" id="PTHR13859">
    <property type="entry name" value="ATROPHIN-RELATED"/>
    <property type="match status" value="1"/>
</dbReference>
<evidence type="ECO:0000313" key="6">
    <source>
        <dbReference type="EMBL" id="UYV68747.1"/>
    </source>
</evidence>
<evidence type="ECO:0000256" key="4">
    <source>
        <dbReference type="ARBA" id="ARBA00023242"/>
    </source>
</evidence>
<dbReference type="Proteomes" id="UP001235939">
    <property type="component" value="Chromosome 06"/>
</dbReference>
<feature type="domain" description="ELM2" evidence="5">
    <location>
        <begin position="57"/>
        <end position="110"/>
    </location>
</feature>
<dbReference type="PROSITE" id="PS51156">
    <property type="entry name" value="ELM2"/>
    <property type="match status" value="1"/>
</dbReference>
<dbReference type="PANTHER" id="PTHR13859:SF11">
    <property type="entry name" value="GRUNGE, ISOFORM J"/>
    <property type="match status" value="1"/>
</dbReference>
<evidence type="ECO:0000256" key="2">
    <source>
        <dbReference type="ARBA" id="ARBA00023015"/>
    </source>
</evidence>
<keyword evidence="7" id="KW-1185">Reference proteome</keyword>